<evidence type="ECO:0000259" key="2">
    <source>
        <dbReference type="Pfam" id="PF20973"/>
    </source>
</evidence>
<evidence type="ECO:0000256" key="1">
    <source>
        <dbReference type="SAM" id="Phobius"/>
    </source>
</evidence>
<feature type="transmembrane region" description="Helical" evidence="1">
    <location>
        <begin position="6"/>
        <end position="25"/>
    </location>
</feature>
<dbReference type="AlphaFoldDB" id="A0A0F9H6F6"/>
<sequence>MESVIFLILHFILYGLSPLVIVTIFRTYKSTAFFYSYFGFLYVFTQLFAVLYSIKISEDLVITGGNIAYSSMILITIFIGIASQDPTVVRNLTSIQIIFNFFLILLYQLLVAVLNNPTTINIFAIPSGIFATTITINIVSSLVFIIEVIVMFYALEKVKEHIKNLFLISSIFVVIYIGILILDGFLFPFIVSFFEPEFGQYIVGNVQGKLILGIGFTPFLLMFMIIHKRSLKSFIEEPFLLRLMVLPKRKQLNEKLQKVEENLRETEKKYEKAYN</sequence>
<keyword evidence="1" id="KW-0812">Transmembrane</keyword>
<feature type="transmembrane region" description="Helical" evidence="1">
    <location>
        <begin position="120"/>
        <end position="153"/>
    </location>
</feature>
<keyword evidence="1" id="KW-0472">Membrane</keyword>
<feature type="transmembrane region" description="Helical" evidence="1">
    <location>
        <begin position="32"/>
        <end position="54"/>
    </location>
</feature>
<gene>
    <name evidence="3" type="ORF">LCGC14_1741930</name>
</gene>
<accession>A0A0F9H6F6</accession>
<protein>
    <recommendedName>
        <fullName evidence="2">Vitamin uptake-like sensor domain-containing protein</fullName>
    </recommendedName>
</protein>
<reference evidence="3" key="1">
    <citation type="journal article" date="2015" name="Nature">
        <title>Complex archaea that bridge the gap between prokaryotes and eukaryotes.</title>
        <authorList>
            <person name="Spang A."/>
            <person name="Saw J.H."/>
            <person name="Jorgensen S.L."/>
            <person name="Zaremba-Niedzwiedzka K."/>
            <person name="Martijn J."/>
            <person name="Lind A.E."/>
            <person name="van Eijk R."/>
            <person name="Schleper C."/>
            <person name="Guy L."/>
            <person name="Ettema T.J."/>
        </authorList>
    </citation>
    <scope>NUCLEOTIDE SEQUENCE</scope>
</reference>
<evidence type="ECO:0000313" key="3">
    <source>
        <dbReference type="EMBL" id="KKM06645.1"/>
    </source>
</evidence>
<feature type="non-terminal residue" evidence="3">
    <location>
        <position position="275"/>
    </location>
</feature>
<feature type="transmembrane region" description="Helical" evidence="1">
    <location>
        <begin position="165"/>
        <end position="190"/>
    </location>
</feature>
<keyword evidence="1" id="KW-1133">Transmembrane helix</keyword>
<name>A0A0F9H6F6_9ZZZZ</name>
<dbReference type="Pfam" id="PF20973">
    <property type="entry name" value="VUPS"/>
    <property type="match status" value="1"/>
</dbReference>
<dbReference type="EMBL" id="LAZR01015945">
    <property type="protein sequence ID" value="KKM06645.1"/>
    <property type="molecule type" value="Genomic_DNA"/>
</dbReference>
<feature type="transmembrane region" description="Helical" evidence="1">
    <location>
        <begin position="210"/>
        <end position="226"/>
    </location>
</feature>
<feature type="domain" description="Vitamin uptake-like sensor" evidence="2">
    <location>
        <begin position="19"/>
        <end position="224"/>
    </location>
</feature>
<feature type="transmembrane region" description="Helical" evidence="1">
    <location>
        <begin position="60"/>
        <end position="82"/>
    </location>
</feature>
<organism evidence="3">
    <name type="scientific">marine sediment metagenome</name>
    <dbReference type="NCBI Taxonomy" id="412755"/>
    <lineage>
        <taxon>unclassified sequences</taxon>
        <taxon>metagenomes</taxon>
        <taxon>ecological metagenomes</taxon>
    </lineage>
</organism>
<feature type="transmembrane region" description="Helical" evidence="1">
    <location>
        <begin position="94"/>
        <end position="114"/>
    </location>
</feature>
<proteinExistence type="predicted"/>
<dbReference type="InterPro" id="IPR048533">
    <property type="entry name" value="VUPS"/>
</dbReference>
<comment type="caution">
    <text evidence="3">The sequence shown here is derived from an EMBL/GenBank/DDBJ whole genome shotgun (WGS) entry which is preliminary data.</text>
</comment>